<dbReference type="CDD" id="cd16454">
    <property type="entry name" value="RING-H2_PA-TM-RING"/>
    <property type="match status" value="1"/>
</dbReference>
<evidence type="ECO:0000256" key="6">
    <source>
        <dbReference type="SAM" id="Phobius"/>
    </source>
</evidence>
<dbReference type="Pfam" id="PF13639">
    <property type="entry name" value="zf-RING_2"/>
    <property type="match status" value="1"/>
</dbReference>
<feature type="domain" description="RING-type" evidence="7">
    <location>
        <begin position="503"/>
        <end position="544"/>
    </location>
</feature>
<dbReference type="InterPro" id="IPR015915">
    <property type="entry name" value="Kelch-typ_b-propeller"/>
</dbReference>
<dbReference type="Gene3D" id="2.120.10.80">
    <property type="entry name" value="Kelch-type beta propeller"/>
    <property type="match status" value="2"/>
</dbReference>
<dbReference type="SUPFAM" id="SSF117281">
    <property type="entry name" value="Kelch motif"/>
    <property type="match status" value="1"/>
</dbReference>
<keyword evidence="6" id="KW-1133">Transmembrane helix</keyword>
<feature type="transmembrane region" description="Helical" evidence="6">
    <location>
        <begin position="403"/>
        <end position="422"/>
    </location>
</feature>
<keyword evidence="2 4" id="KW-0863">Zinc-finger</keyword>
<dbReference type="GO" id="GO:0061630">
    <property type="term" value="F:ubiquitin protein ligase activity"/>
    <property type="evidence" value="ECO:0007669"/>
    <property type="project" value="TreeGrafter"/>
</dbReference>
<keyword evidence="3" id="KW-0862">Zinc</keyword>
<feature type="region of interest" description="Disordered" evidence="5">
    <location>
        <begin position="551"/>
        <end position="587"/>
    </location>
</feature>
<evidence type="ECO:0000256" key="5">
    <source>
        <dbReference type="SAM" id="MobiDB-lite"/>
    </source>
</evidence>
<keyword evidence="6" id="KW-0472">Membrane</keyword>
<keyword evidence="6" id="KW-0812">Transmembrane</keyword>
<evidence type="ECO:0000259" key="7">
    <source>
        <dbReference type="PROSITE" id="PS50089"/>
    </source>
</evidence>
<evidence type="ECO:0000256" key="2">
    <source>
        <dbReference type="ARBA" id="ARBA00022771"/>
    </source>
</evidence>
<proteinExistence type="predicted"/>
<dbReference type="PANTHER" id="PTHR45931">
    <property type="entry name" value="SI:CH211-59O9.10"/>
    <property type="match status" value="1"/>
</dbReference>
<dbReference type="InterPro" id="IPR051834">
    <property type="entry name" value="RING_finger_E3_ligase"/>
</dbReference>
<feature type="region of interest" description="Disordered" evidence="5">
    <location>
        <begin position="466"/>
        <end position="495"/>
    </location>
</feature>
<reference evidence="8" key="1">
    <citation type="submission" date="2021-01" db="EMBL/GenBank/DDBJ databases">
        <authorList>
            <person name="Corre E."/>
            <person name="Pelletier E."/>
            <person name="Niang G."/>
            <person name="Scheremetjew M."/>
            <person name="Finn R."/>
            <person name="Kale V."/>
            <person name="Holt S."/>
            <person name="Cochrane G."/>
            <person name="Meng A."/>
            <person name="Brown T."/>
            <person name="Cohen L."/>
        </authorList>
    </citation>
    <scope>NUCLEOTIDE SEQUENCE</scope>
    <source>
        <strain evidence="8">NY070348D</strain>
    </source>
</reference>
<dbReference type="GO" id="GO:0008270">
    <property type="term" value="F:zinc ion binding"/>
    <property type="evidence" value="ECO:0007669"/>
    <property type="project" value="UniProtKB-KW"/>
</dbReference>
<organism evidence="8">
    <name type="scientific">Mucochytrium quahogii</name>
    <dbReference type="NCBI Taxonomy" id="96639"/>
    <lineage>
        <taxon>Eukaryota</taxon>
        <taxon>Sar</taxon>
        <taxon>Stramenopiles</taxon>
        <taxon>Bigyra</taxon>
        <taxon>Labyrinthulomycetes</taxon>
        <taxon>Thraustochytrida</taxon>
        <taxon>Thraustochytriidae</taxon>
        <taxon>Mucochytrium</taxon>
    </lineage>
</organism>
<name>A0A7S2RN63_9STRA</name>
<dbReference type="PANTHER" id="PTHR45931:SF3">
    <property type="entry name" value="RING ZINC FINGER-CONTAINING PROTEIN"/>
    <property type="match status" value="1"/>
</dbReference>
<dbReference type="EMBL" id="HBHK01008392">
    <property type="protein sequence ID" value="CAD9675803.1"/>
    <property type="molecule type" value="Transcribed_RNA"/>
</dbReference>
<protein>
    <recommendedName>
        <fullName evidence="7">RING-type domain-containing protein</fullName>
    </recommendedName>
</protein>
<dbReference type="AlphaFoldDB" id="A0A7S2RN63"/>
<dbReference type="PROSITE" id="PS50089">
    <property type="entry name" value="ZF_RING_2"/>
    <property type="match status" value="1"/>
</dbReference>
<dbReference type="SUPFAM" id="SSF57850">
    <property type="entry name" value="RING/U-box"/>
    <property type="match status" value="1"/>
</dbReference>
<dbReference type="Gene3D" id="3.30.40.10">
    <property type="entry name" value="Zinc/RING finger domain, C3HC4 (zinc finger)"/>
    <property type="match status" value="1"/>
</dbReference>
<evidence type="ECO:0000256" key="4">
    <source>
        <dbReference type="PROSITE-ProRule" id="PRU00175"/>
    </source>
</evidence>
<evidence type="ECO:0000313" key="8">
    <source>
        <dbReference type="EMBL" id="CAD9675803.1"/>
    </source>
</evidence>
<gene>
    <name evidence="8" type="ORF">QSP1433_LOCUS5207</name>
</gene>
<sequence length="608" mass="66241">MSANGLLWNVVEDTLTARPLVSPALGYCDKLDAMLAFGGFTDGTQPQKQAFVYKFTSKEYTKLTPSDEIKARGAATLALVDSPAGLQDGCRFILFGGRTNALTSHETIAYDLETDNDVWALDLSPSGEVNYTKIEISEPLAGLAGGASVGYKNHMFTYGGVSPGSDGATMVSGAIYRLSLSGNSGTWTKVYNDNETNRFYFGSTLIENGAKWLVYGGRGIRVNSRKEVIRSSLPVFDLANLSTAIATDGPSSTITLNDEGSLIYRMNHVIAVANNAENTMFSYGGQHLKSTISGNQVVPADYVLSTGLNLETQSHSCTTSSGDRTAWCGFGTGNGQSYPGNSAYATGFTRKDLLVVWRTDAEASSSLWKMNMTTALTEAQFVNAESLEGSSDNDLSQLGMRSLQYSLIAACVFLLVSLIIIFRRRHTQRQHSSTNGGSSESAPKKLGLSTQAVDDIPLVYYSFDGNHTPVGPNDRKDGAQADEEGIELQEKQTTHSETAPDMCSICLIDFEKKEVLKQLPCKHLFHEECIEPWLYRRGTCPLCKRHVITGEETEEGTGEGGQQTEDLENQGPPVQEQETTQETAQPTGMWARIKGFHWWRRPTVTNAN</sequence>
<accession>A0A7S2RN63</accession>
<dbReference type="InterPro" id="IPR013083">
    <property type="entry name" value="Znf_RING/FYVE/PHD"/>
</dbReference>
<evidence type="ECO:0000256" key="1">
    <source>
        <dbReference type="ARBA" id="ARBA00022723"/>
    </source>
</evidence>
<dbReference type="GO" id="GO:0006511">
    <property type="term" value="P:ubiquitin-dependent protein catabolic process"/>
    <property type="evidence" value="ECO:0007669"/>
    <property type="project" value="TreeGrafter"/>
</dbReference>
<keyword evidence="1" id="KW-0479">Metal-binding</keyword>
<dbReference type="SMART" id="SM00184">
    <property type="entry name" value="RING"/>
    <property type="match status" value="1"/>
</dbReference>
<evidence type="ECO:0000256" key="3">
    <source>
        <dbReference type="ARBA" id="ARBA00022833"/>
    </source>
</evidence>
<dbReference type="GO" id="GO:0005634">
    <property type="term" value="C:nucleus"/>
    <property type="evidence" value="ECO:0007669"/>
    <property type="project" value="TreeGrafter"/>
</dbReference>
<dbReference type="InterPro" id="IPR001841">
    <property type="entry name" value="Znf_RING"/>
</dbReference>